<dbReference type="PANTHER" id="PTHR30383:SF29">
    <property type="entry name" value="SGNH HYDROLASE-TYPE ESTERASE DOMAIN-CONTAINING PROTEIN"/>
    <property type="match status" value="1"/>
</dbReference>
<dbReference type="InterPro" id="IPR051532">
    <property type="entry name" value="Ester_Hydrolysis_Enzymes"/>
</dbReference>
<name>A0A5C5YT36_9BACT</name>
<feature type="signal peptide" evidence="1">
    <location>
        <begin position="1"/>
        <end position="28"/>
    </location>
</feature>
<dbReference type="AlphaFoldDB" id="A0A5C5YT36"/>
<dbReference type="PANTHER" id="PTHR30383">
    <property type="entry name" value="THIOESTERASE 1/PROTEASE 1/LYSOPHOSPHOLIPASE L1"/>
    <property type="match status" value="1"/>
</dbReference>
<feature type="chain" id="PRO_5022728493" evidence="1">
    <location>
        <begin position="29"/>
        <end position="483"/>
    </location>
</feature>
<accession>A0A5C5YT36</accession>
<protein>
    <submittedName>
        <fullName evidence="3">GDSL-like Lipase/Acylhydrolase</fullName>
    </submittedName>
</protein>
<dbReference type="GO" id="GO:0016788">
    <property type="term" value="F:hydrolase activity, acting on ester bonds"/>
    <property type="evidence" value="ECO:0007669"/>
    <property type="project" value="UniProtKB-ARBA"/>
</dbReference>
<dbReference type="Gene3D" id="3.40.50.1110">
    <property type="entry name" value="SGNH hydrolase"/>
    <property type="match status" value="1"/>
</dbReference>
<evidence type="ECO:0000313" key="4">
    <source>
        <dbReference type="Proteomes" id="UP000318478"/>
    </source>
</evidence>
<evidence type="ECO:0000259" key="2">
    <source>
        <dbReference type="Pfam" id="PF13472"/>
    </source>
</evidence>
<dbReference type="OrthoDB" id="2513075at2"/>
<reference evidence="3 4" key="1">
    <citation type="submission" date="2019-02" db="EMBL/GenBank/DDBJ databases">
        <title>Deep-cultivation of Planctomycetes and their phenomic and genomic characterization uncovers novel biology.</title>
        <authorList>
            <person name="Wiegand S."/>
            <person name="Jogler M."/>
            <person name="Boedeker C."/>
            <person name="Pinto D."/>
            <person name="Vollmers J."/>
            <person name="Rivas-Marin E."/>
            <person name="Kohn T."/>
            <person name="Peeters S.H."/>
            <person name="Heuer A."/>
            <person name="Rast P."/>
            <person name="Oberbeckmann S."/>
            <person name="Bunk B."/>
            <person name="Jeske O."/>
            <person name="Meyerdierks A."/>
            <person name="Storesund J.E."/>
            <person name="Kallscheuer N."/>
            <person name="Luecker S."/>
            <person name="Lage O.M."/>
            <person name="Pohl T."/>
            <person name="Merkel B.J."/>
            <person name="Hornburger P."/>
            <person name="Mueller R.-W."/>
            <person name="Bruemmer F."/>
            <person name="Labrenz M."/>
            <person name="Spormann A.M."/>
            <person name="Op Den Camp H."/>
            <person name="Overmann J."/>
            <person name="Amann R."/>
            <person name="Jetten M.S.M."/>
            <person name="Mascher T."/>
            <person name="Medema M.H."/>
            <person name="Devos D.P."/>
            <person name="Kaster A.-K."/>
            <person name="Ovreas L."/>
            <person name="Rohde M."/>
            <person name="Galperin M.Y."/>
            <person name="Jogler C."/>
        </authorList>
    </citation>
    <scope>NUCLEOTIDE SEQUENCE [LARGE SCALE GENOMIC DNA]</scope>
    <source>
        <strain evidence="3 4">Pla123a</strain>
    </source>
</reference>
<feature type="domain" description="SGNH hydrolase-type esterase" evidence="2">
    <location>
        <begin position="60"/>
        <end position="212"/>
    </location>
</feature>
<dbReference type="InterPro" id="IPR013830">
    <property type="entry name" value="SGNH_hydro"/>
</dbReference>
<sequence precursor="true">MSVTSAARGCAACFSLLVLGACLSPAAAQYNAEIARWNAQDALDPVSDNGLVFVGSSSIRRWEQLTHDFADYNVVQRGIGGALFDDVVAQVNDLVLDYSPRGVVVWAGTNDLASGSNGAEVAADYQNFVSAVHNSLPNTHIFYLGVMPTPGRQGNRPQEDIANSTIAAAAAGDSRLHYIDLPAAFETLNPYGGAGFTSKFVDSIHLNRDGYDFWTTIIRPQIEAAFAPDKPLAVNPNSLAIGESLLMDFGPTDSSNGLPTASPDSRGNHWNNWTSRASGGLTVNAGEHIGGLVTTSGDATEIGLVLTAGFQLNGFNHGGLLNPDENLLGDFADHNATGDFFFSTADGLQGGGDDDTGGGFMLTGLNPDYLYEFEFFGSRNTSEQRITEYRVHGANESVIQLATSGNNIGADGMYDGNDDQTAVLVDVQPDEFGQVFVDLTLIQGQFAYINAMQVTATGSVVPEPSAAAALLGLLGGASRRSRR</sequence>
<proteinExistence type="predicted"/>
<dbReference type="Proteomes" id="UP000318478">
    <property type="component" value="Unassembled WGS sequence"/>
</dbReference>
<comment type="caution">
    <text evidence="3">The sequence shown here is derived from an EMBL/GenBank/DDBJ whole genome shotgun (WGS) entry which is preliminary data.</text>
</comment>
<gene>
    <name evidence="3" type="ORF">Pla123a_09150</name>
</gene>
<evidence type="ECO:0000313" key="3">
    <source>
        <dbReference type="EMBL" id="TWT78125.1"/>
    </source>
</evidence>
<dbReference type="RefSeq" id="WP_146584362.1">
    <property type="nucleotide sequence ID" value="NZ_SJPO01000002.1"/>
</dbReference>
<dbReference type="InterPro" id="IPR036514">
    <property type="entry name" value="SGNH_hydro_sf"/>
</dbReference>
<dbReference type="EMBL" id="SJPO01000002">
    <property type="protein sequence ID" value="TWT78125.1"/>
    <property type="molecule type" value="Genomic_DNA"/>
</dbReference>
<keyword evidence="4" id="KW-1185">Reference proteome</keyword>
<dbReference type="Pfam" id="PF13472">
    <property type="entry name" value="Lipase_GDSL_2"/>
    <property type="match status" value="1"/>
</dbReference>
<keyword evidence="3" id="KW-0378">Hydrolase</keyword>
<organism evidence="3 4">
    <name type="scientific">Posidoniimonas polymericola</name>
    <dbReference type="NCBI Taxonomy" id="2528002"/>
    <lineage>
        <taxon>Bacteria</taxon>
        <taxon>Pseudomonadati</taxon>
        <taxon>Planctomycetota</taxon>
        <taxon>Planctomycetia</taxon>
        <taxon>Pirellulales</taxon>
        <taxon>Lacipirellulaceae</taxon>
        <taxon>Posidoniimonas</taxon>
    </lineage>
</organism>
<dbReference type="SUPFAM" id="SSF52266">
    <property type="entry name" value="SGNH hydrolase"/>
    <property type="match status" value="1"/>
</dbReference>
<keyword evidence="1" id="KW-0732">Signal</keyword>
<evidence type="ECO:0000256" key="1">
    <source>
        <dbReference type="SAM" id="SignalP"/>
    </source>
</evidence>